<dbReference type="NCBIfam" id="NF009793">
    <property type="entry name" value="PRK13285.1-1"/>
    <property type="match status" value="1"/>
</dbReference>
<gene>
    <name evidence="5 6" type="primary">fliW</name>
    <name evidence="6" type="ORF">CLORY_25820</name>
</gene>
<evidence type="ECO:0000313" key="7">
    <source>
        <dbReference type="Proteomes" id="UP000190080"/>
    </source>
</evidence>
<sequence length="141" mass="16339">MEAKTKYHGVRHYSEEDIILFDKGLPGFENLKKYILFPVEDNESFQILHSIEDMNIGLIVISPFEILENYEVDIPENVVSQLKISDAKDVFIYNTVNLHSQPKKITVNLRAPLIINIKNKLGQQIILNNDKYAIKHPMFKV</sequence>
<evidence type="ECO:0000313" key="6">
    <source>
        <dbReference type="EMBL" id="OPJ60875.1"/>
    </source>
</evidence>
<comment type="caution">
    <text evidence="6">The sequence shown here is derived from an EMBL/GenBank/DDBJ whole genome shotgun (WGS) entry which is preliminary data.</text>
</comment>
<keyword evidence="2 5" id="KW-1005">Bacterial flagellum biogenesis</keyword>
<comment type="subcellular location">
    <subcellularLocation>
        <location evidence="5">Cytoplasm</location>
    </subcellularLocation>
</comment>
<evidence type="ECO:0000256" key="5">
    <source>
        <dbReference type="HAMAP-Rule" id="MF_01185"/>
    </source>
</evidence>
<dbReference type="STRING" id="1450648.CLORY_25820"/>
<dbReference type="Pfam" id="PF02623">
    <property type="entry name" value="FliW"/>
    <property type="match status" value="1"/>
</dbReference>
<accession>A0A1V4IM77</accession>
<comment type="subunit">
    <text evidence="5">Interacts with translational regulator CsrA and flagellin(s).</text>
</comment>
<keyword evidence="7" id="KW-1185">Reference proteome</keyword>
<proteinExistence type="inferred from homology"/>
<dbReference type="HAMAP" id="MF_01185">
    <property type="entry name" value="FliW"/>
    <property type="match status" value="1"/>
</dbReference>
<dbReference type="EMBL" id="MZGV01000027">
    <property type="protein sequence ID" value="OPJ60875.1"/>
    <property type="molecule type" value="Genomic_DNA"/>
</dbReference>
<comment type="similarity">
    <text evidence="5">Belongs to the FliW family.</text>
</comment>
<dbReference type="InterPro" id="IPR024046">
    <property type="entry name" value="Flagellar_assmbl_FliW_dom_sf"/>
</dbReference>
<evidence type="ECO:0000256" key="3">
    <source>
        <dbReference type="ARBA" id="ARBA00022845"/>
    </source>
</evidence>
<dbReference type="AlphaFoldDB" id="A0A1V4IM77"/>
<keyword evidence="3 5" id="KW-0810">Translation regulation</keyword>
<name>A0A1V4IM77_9CLOT</name>
<dbReference type="PANTHER" id="PTHR39190:SF1">
    <property type="entry name" value="FLAGELLAR ASSEMBLY FACTOR FLIW"/>
    <property type="match status" value="1"/>
</dbReference>
<keyword evidence="6" id="KW-0282">Flagellum</keyword>
<dbReference type="GO" id="GO:0006417">
    <property type="term" value="P:regulation of translation"/>
    <property type="evidence" value="ECO:0007669"/>
    <property type="project" value="UniProtKB-KW"/>
</dbReference>
<dbReference type="InterPro" id="IPR003775">
    <property type="entry name" value="Flagellar_assembly_factor_FliW"/>
</dbReference>
<dbReference type="PANTHER" id="PTHR39190">
    <property type="entry name" value="FLAGELLAR ASSEMBLY FACTOR FLIW"/>
    <property type="match status" value="1"/>
</dbReference>
<keyword evidence="4 5" id="KW-0143">Chaperone</keyword>
<dbReference type="Proteomes" id="UP000190080">
    <property type="component" value="Unassembled WGS sequence"/>
</dbReference>
<protein>
    <recommendedName>
        <fullName evidence="5">Flagellar assembly factor FliW</fullName>
    </recommendedName>
</protein>
<comment type="function">
    <text evidence="5">Acts as an anti-CsrA protein, binds CsrA and prevents it from repressing translation of its target genes, one of which is flagellin. Binds to flagellin and participates in the assembly of the flagellum.</text>
</comment>
<evidence type="ECO:0000256" key="1">
    <source>
        <dbReference type="ARBA" id="ARBA00022490"/>
    </source>
</evidence>
<dbReference type="RefSeq" id="WP_079425076.1">
    <property type="nucleotide sequence ID" value="NZ_MZGV01000027.1"/>
</dbReference>
<evidence type="ECO:0000256" key="2">
    <source>
        <dbReference type="ARBA" id="ARBA00022795"/>
    </source>
</evidence>
<dbReference type="Gene3D" id="2.30.290.10">
    <property type="entry name" value="BH3618-like"/>
    <property type="match status" value="1"/>
</dbReference>
<keyword evidence="6" id="KW-0966">Cell projection</keyword>
<organism evidence="6 7">
    <name type="scientific">Clostridium oryzae</name>
    <dbReference type="NCBI Taxonomy" id="1450648"/>
    <lineage>
        <taxon>Bacteria</taxon>
        <taxon>Bacillati</taxon>
        <taxon>Bacillota</taxon>
        <taxon>Clostridia</taxon>
        <taxon>Eubacteriales</taxon>
        <taxon>Clostridiaceae</taxon>
        <taxon>Clostridium</taxon>
    </lineage>
</organism>
<dbReference type="OrthoDB" id="9801235at2"/>
<dbReference type="GO" id="GO:0044780">
    <property type="term" value="P:bacterial-type flagellum assembly"/>
    <property type="evidence" value="ECO:0007669"/>
    <property type="project" value="UniProtKB-UniRule"/>
</dbReference>
<reference evidence="6 7" key="1">
    <citation type="submission" date="2017-03" db="EMBL/GenBank/DDBJ databases">
        <title>Genome sequence of Clostridium oryzae DSM 28571.</title>
        <authorList>
            <person name="Poehlein A."/>
            <person name="Daniel R."/>
        </authorList>
    </citation>
    <scope>NUCLEOTIDE SEQUENCE [LARGE SCALE GENOMIC DNA]</scope>
    <source>
        <strain evidence="6 7">DSM 28571</strain>
    </source>
</reference>
<keyword evidence="6" id="KW-0969">Cilium</keyword>
<evidence type="ECO:0000256" key="4">
    <source>
        <dbReference type="ARBA" id="ARBA00023186"/>
    </source>
</evidence>
<dbReference type="GO" id="GO:0005737">
    <property type="term" value="C:cytoplasm"/>
    <property type="evidence" value="ECO:0007669"/>
    <property type="project" value="UniProtKB-SubCell"/>
</dbReference>
<keyword evidence="1 5" id="KW-0963">Cytoplasm</keyword>
<dbReference type="SUPFAM" id="SSF141457">
    <property type="entry name" value="BH3618-like"/>
    <property type="match status" value="1"/>
</dbReference>